<protein>
    <submittedName>
        <fullName evidence="11">Amino acid adenylation domain protein</fullName>
    </submittedName>
</protein>
<dbReference type="FunFam" id="2.30.38.10:FF:000001">
    <property type="entry name" value="Non-ribosomal peptide synthetase PvdI"/>
    <property type="match status" value="1"/>
</dbReference>
<dbReference type="GO" id="GO:0071766">
    <property type="term" value="P:Actinobacterium-type cell wall biogenesis"/>
    <property type="evidence" value="ECO:0007669"/>
    <property type="project" value="UniProtKB-ARBA"/>
</dbReference>
<dbReference type="InterPro" id="IPR042099">
    <property type="entry name" value="ANL_N_sf"/>
</dbReference>
<keyword evidence="9" id="KW-1133">Transmembrane helix</keyword>
<evidence type="ECO:0000256" key="8">
    <source>
        <dbReference type="ARBA" id="ARBA00023098"/>
    </source>
</evidence>
<dbReference type="Gene3D" id="2.30.38.10">
    <property type="entry name" value="Luciferase, Domain 3"/>
    <property type="match status" value="1"/>
</dbReference>
<dbReference type="FunFam" id="1.10.1200.10:FF:000005">
    <property type="entry name" value="Nonribosomal peptide synthetase 1"/>
    <property type="match status" value="1"/>
</dbReference>
<dbReference type="RefSeq" id="WP_012599723.1">
    <property type="nucleotide sequence ID" value="NC_011738.1"/>
</dbReference>
<dbReference type="InterPro" id="IPR029063">
    <property type="entry name" value="SAM-dependent_MTases_sf"/>
</dbReference>
<comment type="similarity">
    <text evidence="2">Belongs to the ATP-dependent AMP-binding enzyme family.</text>
</comment>
<keyword evidence="9" id="KW-0472">Membrane</keyword>
<geneLocation type="plasmid" evidence="11 12">
    <name>pP742401</name>
</geneLocation>
<sequence>MNYFEQNQTPVSTFVDLLQLRRRSQPDQTAYIFLSDGETEADSLTYSQLDRRAKAIALALQKYNLKGERALLLYGSGLDYICAFFGCLYAGVVAVPAYPPRNQRNSPRIEAMIADANAVMALTTTPLISQVQPLLEKSIPSQQLQWLTTDNLELKWAENWHFPSIKEDDLAFLQYTSGSTGTPKGVMISHQNLLHNAAMTYQMMGHSGQSKFVSWLPAYHDMGLIGGILQPLYGGFPCILMPPASFLQRPYRWLQAISGYGGTTSGAPNFAYELCINKITPAQKKTLDLSSWTVAFNGAEPIRHHTIERFSAYFADCGFKAEAFYPCYGMAEATLMVSGGSQKANPIIKTLDKKALEQNRVILFDHPVVNQENHEISHLIGCGQSLSDQQIEIINPETLTKCPSHEVGEIWVSGTSIGQGYWNNSEATEQTFRAYVSDTGEGPFLRTGDLGFLHEGELFVTGRIKDLIIIRGRNLYPQDLELTAESAHPALRAGSGAAFTVEENDEEQLILVQELDFRQKPNLEEVIAAIRQAVTEEFEIQVYGVVLIKPGTIPKTTSGKIQRRACRNGFLSGKLEIISSSLLNFVPENNPNQDELSKSRLKRTELLEIDREKRQSSLEIYLQKQIAQILKISEQKISLKQPISTLGLDSLKVFEFKNQLEIDLEIDLSLTEFFSGINLAQLVSEILIKLNLNPATNLAIKPFPSTDKIPLSFSQQRFWFLDYFEGGSSAYNEAFAIKLEGKVNLNKLNESLQKIVNRHDTLRTSFITLAGEPIQKIDPILNFDLPIIDLQKIPQEQRQKELQKQIQDQLKQPFDLTQSPLWRITLFQANPSEYVLLIVAHHSIADGWSMGVFLEELTTFYSAFIEEKPDLLPELPIQYADYTLWQRDRLQGAFLDSHLAYFKQQLGGDLPILELPTDYSRPAITTYNGSIQSVIITDELTAKLKTLSQQEGVTLFMTLLAGFKTLLYRYTGQEDLIIGCPIANRNQPEIKGLIGAFINTLVLRSNLGGNPTFRELLQRVKDVTLQAYTHQELPFELLLEALQPERNLGQNPLFQVGFDFQKEPTLTINDKLSELNITYLEVERTTAKLDLTLYVVETGEGLKCNLEYNTDLFSPETIKRILGHFQTLLSGIIANPNQPIINLPLLTVSEQEYLLKIGQAEALSYPSFDSFSQIFEAQVKQNPDAIAVRWEDQEITYQELNSRANQLGSYLRKLGVKPDVLVGICLERSIEVIIGILGILKAGGAYVPLDPAYPQARLSYMIENAQINLLLTQGSLDVCDQQLFPHIQRVDLDRNRDSIANESRENLQSGVKAENLAYVIYTSGSTGKAKGVMVTQGNLVNAYYAWEQAYQLDAIKSHLQMASFSFDVFSGDLVRALGSGGTLILCPRDTLLEPKALYALMQRHQVECGEFVPAVLRNLVQYLEKSQKRLDFIKLLICGSDRWYGEEYRQLQSLCGQNTRLINSYGLTEATIDSTYYESTSLELSPGQLVPIGRPFANTTLYILDSHLQPVPIGIPGELYIGGKGVSRGYLHRPDLTEKQFIPNPFSSQGDHLYKTGDLARWLSDGNVALLGRLDHQAKIRGYRIELGEIETVLNQYSTVKEAVVEIREDEAGDKRLVAYIVPNFQDLETCPSKTQLATEQISQWQMVYEAEERLFAQMPTDWEVTFNISGWTSSYTGLPIPKNQMREWVDFTVERILSFKPESVLEIGCGTGLLLFPVAPRCRQYWGIDFSAIALGYIQNVLQQPQYHLPQVKLLQRTADNFERIPTQNFDLVVINSVIQHFPSLDYLLEVISGALETVKPGGVIFLGDLRSLPLLEEFHRSIELYKAEDTLLLDQLKQRIQEQVIQEEELLIDPAFFLALQKVFPLIRHVQIEPKKGHGINEMTKFRYDVTLHIGTEIKTTVIDSWLDWQKEPLSLSAIAQLLETTAPASLGIKNIANSRLENDIKVLGRLNEDNHIETVGQLREILNQETVNSINPQDLWDLSPKLPYKISISWANLRADGCYDVIFQHHLEADRGAMPIFPITKSLSEPLNTYGNNPLQGKLIQGLIPQLRRELQTRLPDYMIPGHYMILSALPLLPNGKINRKALPIPDRISVTDAKNYVAPRTPEEKTLSKIWAEILRLEQVGIEDNFFQLGGHSLLATQVISAINSTFEVELPLRQLFESPTIKELAQHLKGEEKSGKIPSIEPVSRDIPLPLSFAQTRLWFLEQLYPENCIYNIPIALNLRGTLDIKALVQSLNAIIQRHEILRTNFITINNQTCQVITPTLKIDLPVNDLSQLSKDEQDTEIQQVIAISCHQPFDLTQAPLLRGSLLKLGEQDYILVFIIHHIVTDGWSMGVLVEELMTLYGSFVTGQPHILPELSIQYADFALWQREWMQGEVLNSQLAYWTKQLANLPQLSLPIIPQKENCQSARGATQTFKLPSHLSVALQDLSYQENTTLFMTLLAGFLVMLQRYTQQNDLVVGTDIANRNQPLTERLIGFFVNLLVLRTDLSGNPSFRELLSRVREVTLEAYAHQDLPFEKLVEVLQPERNGVLASPLFQVLFVLQNAPLPPLSLPGLSITQLNVENEKARFDLALFLEKTDQGILGTWRYKADLFDKITINRFSTHLEKILTSAISYPDTPINALEMLSDQEKQEQITKKEQYKTNKRQKLKAIGIKTVNWSSETAVNLSTLQPDQKLPLMITPKGDNVDLLEWINHNRELLETKLLVHGGILWRNFGISSVSGFQQVAEAIHPNLFGDYGDLPREGVSGKVYGSTPYPPEKAILFHNESSHLHCWPQKIWFFCLQPAQQGGETPIVDCRQIYQKLNPQLREILAQKQLMYVRNYTYGLDVSWQNFFHTDDPTGVENYCKKAGIEVEWKPDGGLQTRQIRPAIIQHPSTGELTFFNQIQLHHPSFLELEVRQSLLSSLGEENFPRQVYYGDGSSIPDSVINEIVSIYQECAVSFSWQQGDILMLDNMLTAHSRNPYVGTRKIVVALGEIIKQENLANSLNLL</sequence>
<keyword evidence="7" id="KW-0560">Oxidoreductase</keyword>
<dbReference type="EMBL" id="CP001292">
    <property type="protein sequence ID" value="ACK73822.1"/>
    <property type="molecule type" value="Genomic_DNA"/>
</dbReference>
<dbReference type="PROSITE" id="PS50075">
    <property type="entry name" value="CARRIER"/>
    <property type="match status" value="2"/>
</dbReference>
<dbReference type="PROSITE" id="PS00455">
    <property type="entry name" value="AMP_BINDING"/>
    <property type="match status" value="2"/>
</dbReference>
<dbReference type="Gene3D" id="1.10.1200.10">
    <property type="entry name" value="ACP-like"/>
    <property type="match status" value="2"/>
</dbReference>
<evidence type="ECO:0000256" key="1">
    <source>
        <dbReference type="ARBA" id="ARBA00001957"/>
    </source>
</evidence>
<keyword evidence="12" id="KW-1185">Reference proteome</keyword>
<dbReference type="PROSITE" id="PS00012">
    <property type="entry name" value="PHOSPHOPANTETHEINE"/>
    <property type="match status" value="1"/>
</dbReference>
<dbReference type="SUPFAM" id="SSF53335">
    <property type="entry name" value="S-adenosyl-L-methionine-dependent methyltransferases"/>
    <property type="match status" value="1"/>
</dbReference>
<dbReference type="CDD" id="cd19531">
    <property type="entry name" value="LCL_NRPS-like"/>
    <property type="match status" value="2"/>
</dbReference>
<keyword evidence="4" id="KW-0597">Phosphoprotein</keyword>
<evidence type="ECO:0000256" key="6">
    <source>
        <dbReference type="ARBA" id="ARBA00022832"/>
    </source>
</evidence>
<dbReference type="GO" id="GO:0005737">
    <property type="term" value="C:cytoplasm"/>
    <property type="evidence" value="ECO:0007669"/>
    <property type="project" value="TreeGrafter"/>
</dbReference>
<dbReference type="KEGG" id="cyc:PCC7424_5757"/>
<keyword evidence="3" id="KW-0596">Phosphopantetheine</keyword>
<gene>
    <name evidence="11" type="ordered locus">PCC7424_5757</name>
</gene>
<dbReference type="InterPro" id="IPR000873">
    <property type="entry name" value="AMP-dep_synth/lig_dom"/>
</dbReference>
<evidence type="ECO:0000256" key="7">
    <source>
        <dbReference type="ARBA" id="ARBA00023002"/>
    </source>
</evidence>
<evidence type="ECO:0000256" key="9">
    <source>
        <dbReference type="SAM" id="Phobius"/>
    </source>
</evidence>
<dbReference type="InterPro" id="IPR020806">
    <property type="entry name" value="PKS_PP-bd"/>
</dbReference>
<name>B7KM00_GLOC7</name>
<dbReference type="CDD" id="cd02440">
    <property type="entry name" value="AdoMet_MTases"/>
    <property type="match status" value="1"/>
</dbReference>
<feature type="domain" description="Carrier" evidence="10">
    <location>
        <begin position="616"/>
        <end position="690"/>
    </location>
</feature>
<dbReference type="InterPro" id="IPR036736">
    <property type="entry name" value="ACP-like_sf"/>
</dbReference>
<keyword evidence="11" id="KW-0614">Plasmid</keyword>
<dbReference type="Gene3D" id="3.30.559.10">
    <property type="entry name" value="Chloramphenicol acetyltransferase-like domain"/>
    <property type="match status" value="2"/>
</dbReference>
<comment type="cofactor">
    <cofactor evidence="1">
        <name>pantetheine 4'-phosphate</name>
        <dbReference type="ChEBI" id="CHEBI:47942"/>
    </cofactor>
</comment>
<dbReference type="OrthoDB" id="9803968at2"/>
<dbReference type="eggNOG" id="COG0318">
    <property type="taxonomic scope" value="Bacteria"/>
</dbReference>
<dbReference type="FunFam" id="3.40.50.12780:FF:000012">
    <property type="entry name" value="Non-ribosomal peptide synthetase"/>
    <property type="match status" value="1"/>
</dbReference>
<organism evidence="11 12">
    <name type="scientific">Gloeothece citriformis (strain PCC 7424)</name>
    <name type="common">Cyanothece sp. (strain PCC 7424)</name>
    <dbReference type="NCBI Taxonomy" id="65393"/>
    <lineage>
        <taxon>Bacteria</taxon>
        <taxon>Bacillati</taxon>
        <taxon>Cyanobacteriota</taxon>
        <taxon>Cyanophyceae</taxon>
        <taxon>Oscillatoriophycideae</taxon>
        <taxon>Chroococcales</taxon>
        <taxon>Aphanothecaceae</taxon>
        <taxon>Gloeothece</taxon>
        <taxon>Gloeothece citriformis</taxon>
    </lineage>
</organism>
<evidence type="ECO:0000256" key="3">
    <source>
        <dbReference type="ARBA" id="ARBA00022450"/>
    </source>
</evidence>
<dbReference type="Pfam" id="PF00550">
    <property type="entry name" value="PP-binding"/>
    <property type="match status" value="2"/>
</dbReference>
<dbReference type="InterPro" id="IPR020845">
    <property type="entry name" value="AMP-binding_CS"/>
</dbReference>
<dbReference type="Pfam" id="PF00668">
    <property type="entry name" value="Condensation"/>
    <property type="match status" value="2"/>
</dbReference>
<dbReference type="Pfam" id="PF08242">
    <property type="entry name" value="Methyltransf_12"/>
    <property type="match status" value="1"/>
</dbReference>
<evidence type="ECO:0000256" key="2">
    <source>
        <dbReference type="ARBA" id="ARBA00006432"/>
    </source>
</evidence>
<dbReference type="InterPro" id="IPR001242">
    <property type="entry name" value="Condensation_dom"/>
</dbReference>
<dbReference type="InterPro" id="IPR009081">
    <property type="entry name" value="PP-bd_ACP"/>
</dbReference>
<evidence type="ECO:0000259" key="10">
    <source>
        <dbReference type="PROSITE" id="PS50075"/>
    </source>
</evidence>
<dbReference type="SMART" id="SM01294">
    <property type="entry name" value="PKS_PP_betabranch"/>
    <property type="match status" value="1"/>
</dbReference>
<accession>B7KM00</accession>
<dbReference type="InterPro" id="IPR040097">
    <property type="entry name" value="FAAL/FAAC"/>
</dbReference>
<evidence type="ECO:0000313" key="12">
    <source>
        <dbReference type="Proteomes" id="UP000002384"/>
    </source>
</evidence>
<reference evidence="12" key="1">
    <citation type="journal article" date="2011" name="MBio">
        <title>Novel metabolic attributes of the genus Cyanothece, comprising a group of unicellular nitrogen-fixing Cyanobacteria.</title>
        <authorList>
            <person name="Bandyopadhyay A."/>
            <person name="Elvitigala T."/>
            <person name="Welsh E."/>
            <person name="Stockel J."/>
            <person name="Liberton M."/>
            <person name="Min H."/>
            <person name="Sherman L.A."/>
            <person name="Pakrasi H.B."/>
        </authorList>
    </citation>
    <scope>NUCLEOTIDE SEQUENCE [LARGE SCALE GENOMIC DNA]</scope>
    <source>
        <strain evidence="12">PCC 7424</strain>
        <plasmid evidence="12">pP742401</plasmid>
    </source>
</reference>
<feature type="domain" description="Carrier" evidence="10">
    <location>
        <begin position="2106"/>
        <end position="2181"/>
    </location>
</feature>
<dbReference type="GO" id="GO:0031177">
    <property type="term" value="F:phosphopantetheine binding"/>
    <property type="evidence" value="ECO:0007669"/>
    <property type="project" value="InterPro"/>
</dbReference>
<dbReference type="InterPro" id="IPR025110">
    <property type="entry name" value="AMP-bd_C"/>
</dbReference>
<dbReference type="FunFam" id="3.40.50.12780:FF:000013">
    <property type="entry name" value="Long-chain-fatty-acid--AMP ligase FadD32"/>
    <property type="match status" value="1"/>
</dbReference>
<dbReference type="Gene3D" id="3.40.50.980">
    <property type="match status" value="2"/>
</dbReference>
<dbReference type="Gene3D" id="3.60.130.10">
    <property type="entry name" value="Clavaminate synthase-like"/>
    <property type="match status" value="1"/>
</dbReference>
<keyword evidence="6" id="KW-0276">Fatty acid metabolism</keyword>
<keyword evidence="8" id="KW-0443">Lipid metabolism</keyword>
<dbReference type="Gene3D" id="3.40.50.150">
    <property type="entry name" value="Vaccinia Virus protein VP39"/>
    <property type="match status" value="1"/>
</dbReference>
<dbReference type="Gene3D" id="3.30.300.30">
    <property type="match status" value="3"/>
</dbReference>
<dbReference type="InterPro" id="IPR023213">
    <property type="entry name" value="CAT-like_dom_sf"/>
</dbReference>
<dbReference type="FunFam" id="3.30.559.10:FF:000012">
    <property type="entry name" value="Non-ribosomal peptide synthetase"/>
    <property type="match status" value="2"/>
</dbReference>
<dbReference type="HOGENOM" id="CLU_000022_0_18_3"/>
<dbReference type="GO" id="GO:0016491">
    <property type="term" value="F:oxidoreductase activity"/>
    <property type="evidence" value="ECO:0007669"/>
    <property type="project" value="UniProtKB-KW"/>
</dbReference>
<dbReference type="GO" id="GO:0009403">
    <property type="term" value="P:toxin biosynthetic process"/>
    <property type="evidence" value="ECO:0007669"/>
    <property type="project" value="UniProtKB-ARBA"/>
</dbReference>
<dbReference type="Proteomes" id="UP000002384">
    <property type="component" value="Plasmid pP742401"/>
</dbReference>
<dbReference type="NCBIfam" id="TIGR01733">
    <property type="entry name" value="AA-adenyl-dom"/>
    <property type="match status" value="1"/>
</dbReference>
<dbReference type="InterPro" id="IPR003819">
    <property type="entry name" value="TauD/TfdA-like"/>
</dbReference>
<dbReference type="SUPFAM" id="SSF47336">
    <property type="entry name" value="ACP-like"/>
    <property type="match status" value="2"/>
</dbReference>
<feature type="transmembrane region" description="Helical" evidence="9">
    <location>
        <begin position="71"/>
        <end position="98"/>
    </location>
</feature>
<dbReference type="PANTHER" id="PTHR45527:SF1">
    <property type="entry name" value="FATTY ACID SYNTHASE"/>
    <property type="match status" value="1"/>
</dbReference>
<evidence type="ECO:0000313" key="11">
    <source>
        <dbReference type="EMBL" id="ACK73822.1"/>
    </source>
</evidence>
<evidence type="ECO:0000256" key="5">
    <source>
        <dbReference type="ARBA" id="ARBA00022737"/>
    </source>
</evidence>
<dbReference type="FunFam" id="3.40.50.980:FF:000001">
    <property type="entry name" value="Non-ribosomal peptide synthetase"/>
    <property type="match status" value="1"/>
</dbReference>
<dbReference type="PANTHER" id="PTHR45527">
    <property type="entry name" value="NONRIBOSOMAL PEPTIDE SYNTHETASE"/>
    <property type="match status" value="1"/>
</dbReference>
<dbReference type="InterPro" id="IPR006162">
    <property type="entry name" value="Ppantetheine_attach_site"/>
</dbReference>
<keyword evidence="9" id="KW-0812">Transmembrane</keyword>
<dbReference type="InterPro" id="IPR013217">
    <property type="entry name" value="Methyltransf_12"/>
</dbReference>
<proteinExistence type="inferred from homology"/>
<evidence type="ECO:0000256" key="4">
    <source>
        <dbReference type="ARBA" id="ARBA00022553"/>
    </source>
</evidence>
<dbReference type="eggNOG" id="COG1020">
    <property type="taxonomic scope" value="Bacteria"/>
</dbReference>
<dbReference type="Pfam" id="PF00501">
    <property type="entry name" value="AMP-binding"/>
    <property type="match status" value="2"/>
</dbReference>
<dbReference type="Pfam" id="PF02668">
    <property type="entry name" value="TauD"/>
    <property type="match status" value="1"/>
</dbReference>
<dbReference type="SUPFAM" id="SSF51197">
    <property type="entry name" value="Clavaminate synthase-like"/>
    <property type="match status" value="1"/>
</dbReference>
<dbReference type="SUPFAM" id="SSF56801">
    <property type="entry name" value="Acetyl-CoA synthetase-like"/>
    <property type="match status" value="2"/>
</dbReference>
<dbReference type="SUPFAM" id="SSF52777">
    <property type="entry name" value="CoA-dependent acyltransferases"/>
    <property type="match status" value="4"/>
</dbReference>
<dbReference type="GO" id="GO:0006631">
    <property type="term" value="P:fatty acid metabolic process"/>
    <property type="evidence" value="ECO:0007669"/>
    <property type="project" value="UniProtKB-KW"/>
</dbReference>
<dbReference type="InterPro" id="IPR045851">
    <property type="entry name" value="AMP-bd_C_sf"/>
</dbReference>
<dbReference type="Gene3D" id="3.30.559.30">
    <property type="entry name" value="Nonribosomal peptide synthetase, condensation domain"/>
    <property type="match status" value="2"/>
</dbReference>
<dbReference type="SMART" id="SM00823">
    <property type="entry name" value="PKS_PP"/>
    <property type="match status" value="2"/>
</dbReference>
<dbReference type="Pfam" id="PF23024">
    <property type="entry name" value="AMP-dom_DIP2-like"/>
    <property type="match status" value="1"/>
</dbReference>
<keyword evidence="5" id="KW-0677">Repeat</keyword>
<dbReference type="GO" id="GO:0043041">
    <property type="term" value="P:amino acid activation for nonribosomal peptide biosynthetic process"/>
    <property type="evidence" value="ECO:0007669"/>
    <property type="project" value="TreeGrafter"/>
</dbReference>
<dbReference type="InterPro" id="IPR042098">
    <property type="entry name" value="TauD-like_sf"/>
</dbReference>
<dbReference type="GO" id="GO:0008610">
    <property type="term" value="P:lipid biosynthetic process"/>
    <property type="evidence" value="ECO:0007669"/>
    <property type="project" value="InterPro"/>
</dbReference>
<dbReference type="InterPro" id="IPR010071">
    <property type="entry name" value="AA_adenyl_dom"/>
</dbReference>
<dbReference type="CDD" id="cd05931">
    <property type="entry name" value="FAAL"/>
    <property type="match status" value="1"/>
</dbReference>
<dbReference type="Gene3D" id="3.40.50.12780">
    <property type="entry name" value="N-terminal domain of ligase-like"/>
    <property type="match status" value="1"/>
</dbReference>